<name>A0A1I7X745_HETBA</name>
<evidence type="ECO:0000313" key="3">
    <source>
        <dbReference type="WBParaSite" id="Hba_13439"/>
    </source>
</evidence>
<reference evidence="3" key="1">
    <citation type="submission" date="2016-11" db="UniProtKB">
        <authorList>
            <consortium name="WormBaseParasite"/>
        </authorList>
    </citation>
    <scope>IDENTIFICATION</scope>
</reference>
<dbReference type="Pfam" id="PF00100">
    <property type="entry name" value="Zona_pellucida"/>
    <property type="match status" value="1"/>
</dbReference>
<proteinExistence type="predicted"/>
<dbReference type="Pfam" id="PF00024">
    <property type="entry name" value="PAN_1"/>
    <property type="match status" value="2"/>
</dbReference>
<dbReference type="PANTHER" id="PTHR47327:SF18">
    <property type="entry name" value="PAN DOMAIN PROTEIN"/>
    <property type="match status" value="1"/>
</dbReference>
<dbReference type="PANTHER" id="PTHR47327">
    <property type="entry name" value="FI18240P1-RELATED"/>
    <property type="match status" value="1"/>
</dbReference>
<dbReference type="InterPro" id="IPR003609">
    <property type="entry name" value="Pan_app"/>
</dbReference>
<sequence length="495" mass="56151">MRLMEFPTYILKEGTLNTCVDACTSEANGHLCTSFEYDSRTQECSMHREDGQPFGPSVLTLAETPIAFFQQICVKADNLCSTPYAFERYPQSILIGHAMKIIKHIKDTSLHWVRTEEYSITHEKDVIIESMDMEECKAANLIATFQCVEASFEQIPNRKMDSEPYKSFDSQSVHECLSACLDDGQQCATAVYDYQEDTRLSIGKIFEIHEALVREESDETKRSTFTHPDQFTIAENVDYFDKICDVTSSPSNFERKAAKGTPNLYVGSTEEPLVLLKKSSSKGKVDGLESTSTVISATKPPKVSETDAEIEGTVIDDNEDFENTVNHQTVKARECLMLNINEKMFICFDCNNFILRAFFSNCYINHNFYLRRTRVKIQKDPNANTTWRTVCHYSTTGRGMLDGYSDLGFFINECIAERVGGLSPEPEPLKIIHEGCPDENVRNKLLRFPISQTSNGFSTKMKVFRFDGSRRVRIKCIIDVCIDHCPSVIVINSLD</sequence>
<feature type="domain" description="Apple" evidence="1">
    <location>
        <begin position="1"/>
        <end position="73"/>
    </location>
</feature>
<keyword evidence="2" id="KW-1185">Reference proteome</keyword>
<dbReference type="WBParaSite" id="Hba_13439">
    <property type="protein sequence ID" value="Hba_13439"/>
    <property type="gene ID" value="Hba_13439"/>
</dbReference>
<dbReference type="GO" id="GO:0009653">
    <property type="term" value="P:anatomical structure morphogenesis"/>
    <property type="evidence" value="ECO:0007669"/>
    <property type="project" value="TreeGrafter"/>
</dbReference>
<dbReference type="AlphaFoldDB" id="A0A1I7X745"/>
<dbReference type="Proteomes" id="UP000095283">
    <property type="component" value="Unplaced"/>
</dbReference>
<feature type="domain" description="Apple" evidence="1">
    <location>
        <begin position="147"/>
        <end position="244"/>
    </location>
</feature>
<dbReference type="Gene3D" id="3.50.4.10">
    <property type="entry name" value="Hepatocyte Growth Factor"/>
    <property type="match status" value="1"/>
</dbReference>
<organism evidence="2 3">
    <name type="scientific">Heterorhabditis bacteriophora</name>
    <name type="common">Entomopathogenic nematode worm</name>
    <dbReference type="NCBI Taxonomy" id="37862"/>
    <lineage>
        <taxon>Eukaryota</taxon>
        <taxon>Metazoa</taxon>
        <taxon>Ecdysozoa</taxon>
        <taxon>Nematoda</taxon>
        <taxon>Chromadorea</taxon>
        <taxon>Rhabditida</taxon>
        <taxon>Rhabditina</taxon>
        <taxon>Rhabditomorpha</taxon>
        <taxon>Strongyloidea</taxon>
        <taxon>Heterorhabditidae</taxon>
        <taxon>Heterorhabditis</taxon>
    </lineage>
</organism>
<accession>A0A1I7X745</accession>
<dbReference type="SUPFAM" id="SSF57414">
    <property type="entry name" value="Hairpin loop containing domain-like"/>
    <property type="match status" value="1"/>
</dbReference>
<dbReference type="PROSITE" id="PS50948">
    <property type="entry name" value="PAN"/>
    <property type="match status" value="2"/>
</dbReference>
<dbReference type="InterPro" id="IPR052774">
    <property type="entry name" value="Celegans_DevNeuronal_Protein"/>
</dbReference>
<dbReference type="SMART" id="SM00473">
    <property type="entry name" value="PAN_AP"/>
    <property type="match status" value="2"/>
</dbReference>
<dbReference type="InterPro" id="IPR055355">
    <property type="entry name" value="ZP-C"/>
</dbReference>
<evidence type="ECO:0000259" key="1">
    <source>
        <dbReference type="PROSITE" id="PS50948"/>
    </source>
</evidence>
<evidence type="ECO:0000313" key="2">
    <source>
        <dbReference type="Proteomes" id="UP000095283"/>
    </source>
</evidence>
<protein>
    <submittedName>
        <fullName evidence="3">PAN domain protein</fullName>
    </submittedName>
</protein>